<sequence>MPQPHPVELTPHRRRALLAQRLRTERLAPAELRALLAGSEPEEVHAALLHLRRRLERLEGGDTPASLLEALPEALGACVPESHVLLTQLARLLPPEVPLETLGALAERRVPFPIEAGVAWLVTQLLRDPAKVAALPGGARELRAVQRLSPADAADAEALVDALCAHRDADIQREGLRFLGEALGLGLVTLKHALDVVVRMLDATDERVALQAAELLCEPWAARPDLASSLRPFQKLLGRSERLALASLRALALRGEAAALRLVLEDERQSRPVRREAMALLAPFAGHEELRLSLHLSRQDPLFFGPTCAGLLQTLYRRGVRCEPDDVPRVRELYLSSPAVAPAVIAEVLSLRQREYVDLLGTLSATDVDSPRHLALLRELDGPEALGLLRALLVRPEARPFRPEVIEALAHQGHEAAEEDLLGCFDAEPWACLDALRYLGGARTVEFLRTHPDLPAAAWRAEALALVTALDDASVSMPWPAGTGPSREVLAGLQPVYDDAAFAEVARIAEQSQHPLRLQAVGQLGSEARRRALVPLGELLLDADEQVRSAAQQAIARVGRGLHASGRVRPNARSGSAPGELWAHAGGDVRAAEPREVHVSSRVHPSGLSAFASGDDASARVLTECLLEQLQQPGLSDAQLERVLGQLVGRKHPVLARRLRRFLRHESVQVQKLALECLAQSGDSRAVAWLVPFARSEDIYRLRQALSGLGAFKVEWAVPLLTAGLAHPNMNIKKTAAEALVNAGPGGPPPIGVLLGWLRRHDNPGLRESLVRALRAACGRGSVATVLDALQDAGSPREQELLCEALSGVLPPQALVALLRRGAPCAKVLNDAVHSGVLELSLEARETLEVLLRRHGLTHQLPATSDDPDQARLLRERRLDADLAWMDDVLSSGDATRLEAVEEDFAKRFSAAVTAGLTDTRAALLRRHLDAIRALLDSSRSSLRRLSLGLLTALAEGVSEPERVGTLADIRRAWASARIEPHEALAVLHRLGGAPSLEEARTASALPDERLALWGAEHLILGDALYGPEVMKAMNQARLPSVRRFFVPYALREVPPLKVLAAAAQDPHADLLEAIRKEWDARVPEERLLAVLADAAKSATSPHVATLVRWIAEIGTEAARAALRQLARHQDRGLALAALAALRTAGSEEDEALLVDLLSQAHVEVRRVAAEQLWQVRGLPRLQSLLDTLGDARPLRWVPPGAVDRHDLEALRAQLGSLEEGLEAEAWLESLLQWLVGLTPEPRLMPAQVLILLDVWRMDRGRSGKMAADGIRRIPSKWVLPFALPMLREGHTAVLEVLSIATVWGPELMALFQQARGLGRKHFLEWLPRGASVQGSEGRKLEDTLFHIVHEDDEHRDTALQVLGGLAVWGHRDGAVRLGGALIELANRKDDAQALAALSRGLERQGPEVRVALLARVTTPALRTDVVTALAPLVLEDPSLEKSLTADMMRDVERRLETLAWEVPEPELKALKWMAHRRAPHVVERLTGLLAHRKSPVRLHAHRLLKDLVPREQYLELTRGLLGDAEAGHVVRALRTLAFGGHLPAVAEVAALLHDRRNPVARAAMDGLLVMGEAALPLLRGELAQARPDRRALLVQVISSLESRGRMNR</sequence>
<name>A0A3A8N577_9BACT</name>
<dbReference type="RefSeq" id="WP_120627730.1">
    <property type="nucleotide sequence ID" value="NZ_RAWG01000176.1"/>
</dbReference>
<dbReference type="OrthoDB" id="3272910at2"/>
<comment type="caution">
    <text evidence="1">The sequence shown here is derived from an EMBL/GenBank/DDBJ whole genome shotgun (WGS) entry which is preliminary data.</text>
</comment>
<evidence type="ECO:0000313" key="1">
    <source>
        <dbReference type="EMBL" id="RKH39043.1"/>
    </source>
</evidence>
<organism evidence="1 2">
    <name type="scientific">Corallococcus sicarius</name>
    <dbReference type="NCBI Taxonomy" id="2316726"/>
    <lineage>
        <taxon>Bacteria</taxon>
        <taxon>Pseudomonadati</taxon>
        <taxon>Myxococcota</taxon>
        <taxon>Myxococcia</taxon>
        <taxon>Myxococcales</taxon>
        <taxon>Cystobacterineae</taxon>
        <taxon>Myxococcaceae</taxon>
        <taxon>Corallococcus</taxon>
    </lineage>
</organism>
<dbReference type="EMBL" id="RAWG01000176">
    <property type="protein sequence ID" value="RKH39043.1"/>
    <property type="molecule type" value="Genomic_DNA"/>
</dbReference>
<gene>
    <name evidence="1" type="ORF">D7X12_24670</name>
</gene>
<evidence type="ECO:0000313" key="2">
    <source>
        <dbReference type="Proteomes" id="UP000273405"/>
    </source>
</evidence>
<dbReference type="InterPro" id="IPR011989">
    <property type="entry name" value="ARM-like"/>
</dbReference>
<dbReference type="Gene3D" id="1.25.10.10">
    <property type="entry name" value="Leucine-rich Repeat Variant"/>
    <property type="match status" value="1"/>
</dbReference>
<dbReference type="InterPro" id="IPR016024">
    <property type="entry name" value="ARM-type_fold"/>
</dbReference>
<accession>A0A3A8N577</accession>
<dbReference type="InterPro" id="IPR004155">
    <property type="entry name" value="PBS_lyase_HEAT"/>
</dbReference>
<dbReference type="SMART" id="SM00567">
    <property type="entry name" value="EZ_HEAT"/>
    <property type="match status" value="6"/>
</dbReference>
<dbReference type="Pfam" id="PF13646">
    <property type="entry name" value="HEAT_2"/>
    <property type="match status" value="1"/>
</dbReference>
<reference evidence="2" key="1">
    <citation type="submission" date="2018-09" db="EMBL/GenBank/DDBJ databases">
        <authorList>
            <person name="Livingstone P.G."/>
            <person name="Whitworth D.E."/>
        </authorList>
    </citation>
    <scope>NUCLEOTIDE SEQUENCE [LARGE SCALE GENOMIC DNA]</scope>
    <source>
        <strain evidence="2">CA040B</strain>
    </source>
</reference>
<dbReference type="SUPFAM" id="SSF48371">
    <property type="entry name" value="ARM repeat"/>
    <property type="match status" value="2"/>
</dbReference>
<protein>
    <submittedName>
        <fullName evidence="1">HEAT repeat domain-containing protein</fullName>
    </submittedName>
</protein>
<keyword evidence="2" id="KW-1185">Reference proteome</keyword>
<proteinExistence type="predicted"/>
<dbReference type="Proteomes" id="UP000273405">
    <property type="component" value="Unassembled WGS sequence"/>
</dbReference>